<protein>
    <recommendedName>
        <fullName evidence="3">Sulfide reductase</fullName>
    </recommendedName>
</protein>
<evidence type="ECO:0000313" key="1">
    <source>
        <dbReference type="EMBL" id="ADY55063.1"/>
    </source>
</evidence>
<dbReference type="Gene3D" id="3.40.1260.10">
    <property type="entry name" value="DsrEFH-like"/>
    <property type="match status" value="1"/>
</dbReference>
<proteinExistence type="predicted"/>
<reference evidence="2" key="2">
    <citation type="submission" date="2011-02" db="EMBL/GenBank/DDBJ databases">
        <title>The complete genome of Syntrophobotulus glycolicus DSM 8271.</title>
        <authorList>
            <person name="Lucas S."/>
            <person name="Copeland A."/>
            <person name="Lapidus A."/>
            <person name="Bruce D."/>
            <person name="Goodwin L."/>
            <person name="Pitluck S."/>
            <person name="Kyrpides N."/>
            <person name="Mavromatis K."/>
            <person name="Pagani I."/>
            <person name="Ivanova N."/>
            <person name="Mikhailova N."/>
            <person name="Chertkov O."/>
            <person name="Held B."/>
            <person name="Detter J.C."/>
            <person name="Tapia R."/>
            <person name="Han C."/>
            <person name="Land M."/>
            <person name="Hauser L."/>
            <person name="Markowitz V."/>
            <person name="Cheng J.-F."/>
            <person name="Hugenholtz P."/>
            <person name="Woyke T."/>
            <person name="Wu D."/>
            <person name="Spring S."/>
            <person name="Schroeder M."/>
            <person name="Brambilla E."/>
            <person name="Klenk H.-P."/>
            <person name="Eisen J.A."/>
        </authorList>
    </citation>
    <scope>NUCLEOTIDE SEQUENCE [LARGE SCALE GENOMIC DNA]</scope>
    <source>
        <strain evidence="2">DSM 8271 / FlGlyR</strain>
    </source>
</reference>
<reference evidence="1 2" key="1">
    <citation type="journal article" date="2011" name="Stand. Genomic Sci.">
        <title>Complete genome sequence of Syntrophobotulus glycolicus type strain (FlGlyR).</title>
        <authorList>
            <person name="Han C."/>
            <person name="Mwirichia R."/>
            <person name="Chertkov O."/>
            <person name="Held B."/>
            <person name="Lapidus A."/>
            <person name="Nolan M."/>
            <person name="Lucas S."/>
            <person name="Hammon N."/>
            <person name="Deshpande S."/>
            <person name="Cheng J.F."/>
            <person name="Tapia R."/>
            <person name="Goodwin L."/>
            <person name="Pitluck S."/>
            <person name="Huntemann M."/>
            <person name="Liolios K."/>
            <person name="Ivanova N."/>
            <person name="Pagani I."/>
            <person name="Mavromatis K."/>
            <person name="Ovchinikova G."/>
            <person name="Pati A."/>
            <person name="Chen A."/>
            <person name="Palaniappan K."/>
            <person name="Land M."/>
            <person name="Hauser L."/>
            <person name="Brambilla E.M."/>
            <person name="Rohde M."/>
            <person name="Spring S."/>
            <person name="Sikorski J."/>
            <person name="Goker M."/>
            <person name="Woyke T."/>
            <person name="Bristow J."/>
            <person name="Eisen J.A."/>
            <person name="Markowitz V."/>
            <person name="Hugenholtz P."/>
            <person name="Kyrpides N.C."/>
            <person name="Klenk H.P."/>
            <person name="Detter J.C."/>
        </authorList>
    </citation>
    <scope>NUCLEOTIDE SEQUENCE [LARGE SCALE GENOMIC DNA]</scope>
    <source>
        <strain evidence="2">DSM 8271 / FlGlyR</strain>
    </source>
</reference>
<dbReference type="AlphaFoldDB" id="F0T0J8"/>
<keyword evidence="2" id="KW-1185">Reference proteome</keyword>
<evidence type="ECO:0000313" key="2">
    <source>
        <dbReference type="Proteomes" id="UP000007488"/>
    </source>
</evidence>
<dbReference type="PANTHER" id="PTHR34655">
    <property type="entry name" value="CONSERVED WITHIN P. AEROPHILUM"/>
    <property type="match status" value="1"/>
</dbReference>
<dbReference type="PANTHER" id="PTHR34655:SF2">
    <property type="entry name" value="PEROXIREDOXIN FAMILY PROTEIN"/>
    <property type="match status" value="1"/>
</dbReference>
<gene>
    <name evidence="1" type="ordered locus">Sgly_0701</name>
</gene>
<dbReference type="RefSeq" id="WP_013623934.1">
    <property type="nucleotide sequence ID" value="NC_015172.1"/>
</dbReference>
<dbReference type="Proteomes" id="UP000007488">
    <property type="component" value="Chromosome"/>
</dbReference>
<dbReference type="Pfam" id="PF13686">
    <property type="entry name" value="DrsE_2"/>
    <property type="match status" value="1"/>
</dbReference>
<dbReference type="HOGENOM" id="CLU_094970_1_1_9"/>
<dbReference type="STRING" id="645991.Sgly_0701"/>
<dbReference type="KEGG" id="sgy:Sgly_0701"/>
<dbReference type="InterPro" id="IPR027396">
    <property type="entry name" value="DsrEFH-like"/>
</dbReference>
<evidence type="ECO:0008006" key="3">
    <source>
        <dbReference type="Google" id="ProtNLM"/>
    </source>
</evidence>
<dbReference type="eggNOG" id="COG2210">
    <property type="taxonomic scope" value="Bacteria"/>
</dbReference>
<dbReference type="SUPFAM" id="SSF75169">
    <property type="entry name" value="DsrEFH-like"/>
    <property type="match status" value="1"/>
</dbReference>
<dbReference type="OrthoDB" id="9802028at2"/>
<dbReference type="EMBL" id="CP002547">
    <property type="protein sequence ID" value="ADY55063.1"/>
    <property type="molecule type" value="Genomic_DNA"/>
</dbReference>
<organism evidence="1 2">
    <name type="scientific">Syntrophobotulus glycolicus (strain DSM 8271 / FlGlyR)</name>
    <dbReference type="NCBI Taxonomy" id="645991"/>
    <lineage>
        <taxon>Bacteria</taxon>
        <taxon>Bacillati</taxon>
        <taxon>Bacillota</taxon>
        <taxon>Clostridia</taxon>
        <taxon>Eubacteriales</taxon>
        <taxon>Desulfitobacteriaceae</taxon>
        <taxon>Syntrophobotulus</taxon>
    </lineage>
</organism>
<sequence length="174" mass="19501">MEENVTGQVKEQGQAGERKKLSLLLFSGEYDKALAALILANSAKEMDIEVSIFFTFWGLCLIRDPQKMHMEDKNTYEKMFGLMAPAGPEDLPLSNMNMAGMGKAMLKQMMKDNEAPVLGDFLKGAQNKGINFYACKLAMEVMGLQLDEMLPDVKILTAQEYLRDAMESDVQLFI</sequence>
<accession>F0T0J8</accession>
<dbReference type="InterPro" id="IPR032836">
    <property type="entry name" value="DsrE2-like"/>
</dbReference>
<name>F0T0J8_SYNGF</name>